<feature type="repeat" description="RCC1" evidence="7">
    <location>
        <begin position="265"/>
        <end position="316"/>
    </location>
</feature>
<evidence type="ECO:0000259" key="10">
    <source>
        <dbReference type="PROSITE" id="PS50237"/>
    </source>
</evidence>
<dbReference type="PROSITE" id="PS00626">
    <property type="entry name" value="RCC1_2"/>
    <property type="match status" value="4"/>
</dbReference>
<keyword evidence="4" id="KW-0677">Repeat</keyword>
<dbReference type="PROSITE" id="PS50012">
    <property type="entry name" value="RCC1_3"/>
    <property type="match status" value="6"/>
</dbReference>
<dbReference type="Pfam" id="PF00632">
    <property type="entry name" value="HECT"/>
    <property type="match status" value="1"/>
</dbReference>
<dbReference type="Proteomes" id="UP000504629">
    <property type="component" value="Unplaced"/>
</dbReference>
<feature type="transmembrane region" description="Helical" evidence="9">
    <location>
        <begin position="810"/>
        <end position="838"/>
    </location>
</feature>
<evidence type="ECO:0000256" key="9">
    <source>
        <dbReference type="SAM" id="Phobius"/>
    </source>
</evidence>
<dbReference type="OrthoDB" id="5981550at2759"/>
<evidence type="ECO:0000256" key="2">
    <source>
        <dbReference type="ARBA" id="ARBA00022490"/>
    </source>
</evidence>
<dbReference type="PRINTS" id="PR00633">
    <property type="entry name" value="RCCNDNSATION"/>
</dbReference>
<dbReference type="InterPro" id="IPR058923">
    <property type="entry name" value="RCC1-like_dom"/>
</dbReference>
<dbReference type="KEGG" id="bman:114240759"/>
<dbReference type="GeneID" id="114240759"/>
<proteinExistence type="predicted"/>
<evidence type="ECO:0000256" key="3">
    <source>
        <dbReference type="ARBA" id="ARBA00022679"/>
    </source>
</evidence>
<organism evidence="11 12">
    <name type="scientific">Bombyx mandarina</name>
    <name type="common">Wild silk moth</name>
    <name type="synonym">Wild silkworm</name>
    <dbReference type="NCBI Taxonomy" id="7092"/>
    <lineage>
        <taxon>Eukaryota</taxon>
        <taxon>Metazoa</taxon>
        <taxon>Ecdysozoa</taxon>
        <taxon>Arthropoda</taxon>
        <taxon>Hexapoda</taxon>
        <taxon>Insecta</taxon>
        <taxon>Pterygota</taxon>
        <taxon>Neoptera</taxon>
        <taxon>Endopterygota</taxon>
        <taxon>Lepidoptera</taxon>
        <taxon>Glossata</taxon>
        <taxon>Ditrysia</taxon>
        <taxon>Bombycoidea</taxon>
        <taxon>Bombycidae</taxon>
        <taxon>Bombycinae</taxon>
        <taxon>Bombyx</taxon>
    </lineage>
</organism>
<evidence type="ECO:0000313" key="11">
    <source>
        <dbReference type="Proteomes" id="UP000504629"/>
    </source>
</evidence>
<dbReference type="InterPro" id="IPR000569">
    <property type="entry name" value="HECT_dom"/>
</dbReference>
<dbReference type="PROSITE" id="PS50237">
    <property type="entry name" value="HECT"/>
    <property type="match status" value="1"/>
</dbReference>
<dbReference type="GO" id="GO:0005737">
    <property type="term" value="C:cytoplasm"/>
    <property type="evidence" value="ECO:0007669"/>
    <property type="project" value="UniProtKB-SubCell"/>
</dbReference>
<dbReference type="InterPro" id="IPR051709">
    <property type="entry name" value="Ub-ligase/GTPase-reg"/>
</dbReference>
<feature type="active site" description="Glycyl thioester intermediate" evidence="6">
    <location>
        <position position="1041"/>
    </location>
</feature>
<evidence type="ECO:0000256" key="8">
    <source>
        <dbReference type="SAM" id="MobiDB-lite"/>
    </source>
</evidence>
<sequence length="1073" mass="121099">MFCWGNATHHELCIDGSQITDLVIKPTLSKWKESDHIQAVAAGEFHSLYLSNSGHLYSCGNNDVGQLGRQTESDNGKNPALVETFKDCTISTIACGLQHSLAIDEWGQPFSWGSDSMGQLGNNLGAHAQDKPKFVKGLATKNVIQVACGAYHSVALTNSGDLYSWGANSYGQCGLGTISNKEMSPQHISSLIGVPIALIACGNNHTFVLSKSGAVFGWGKNTHGQLGLQDVENKCYPTHLKTLRNVKVCHIACGEDFTVFLTLDGGVFTCGTGEYGQTGHGTTRDELVPRKIVELMGSTVTQIACGRRHLLCRVGERILACGYGARGQLGCPHMAFALVPTPVPFTPNDESPTEPMDQNKPKKKAKVEGSSTFGRSGNVGTSKQNFSPEIFKGPIKVFAGGDHSFVVLKGDKSGPVDYRTPDHRKQILTLTLPKLAACQVFKDKDFVNQDLMAYLETVFGSLACVNASFLLPSNGHYCCNTKMPGVDLSKAEEAFSLISRFENTSIKELIFTHLTDNIIKKMKPSPPDAEALRMFLILPLYHEMRNPRRHTQLQGPFAEAFNNLSTHPQKIVNLWWEAQTTEYFEMLVDIFKSVVVYELMQPVVRSTKKVQFKHSTVQILNTLSSLNKINFTNPKLPKIPAECFYIEDLCDHVDIASDYINWLSDQTSTQTHMCNYAFLFDVQCKSLLLKIDQQLQMQIAISRATTQIFTRLFMDPTYEYQRDQFLNLTVSRNHIVRDTMLQISNHDTSQLKKPLRVEFIGEEAEDAGGVKKEFFMLLLKEIFDPVYGMFKQSEETNMIWFSNNPFEDDVMYYVIGAIYGLAIYNSIIIYVPFPLVLYKKILGESVMMDDLSDLYPTLANSLKSLLEYTDDDVEEVFGLCFAVNTEVFDQIQVNPLKEDGENIPVTRENKAEYVELYVDFLLNKSVENQFKAFNQGFQKVCGGRIIKLFRSHELMSVVIGNEEYDWEMFQNNCEYKNGYSETDQQIRWFWETFHELPLEDKKKFLLFLTGSDRVPIQGMRDIKIRIQPVADDRFFPVAHTCFNLLDLPRYKTKERLKYYLLQAIQQTQGFSLV</sequence>
<keyword evidence="11" id="KW-1185">Reference proteome</keyword>
<dbReference type="InterPro" id="IPR009091">
    <property type="entry name" value="RCC1/BLIP-II"/>
</dbReference>
<dbReference type="PANTHER" id="PTHR45622:SF76">
    <property type="entry name" value="HECT AND RLD DOMAIN CONTAINING E3 UBIQUITIN LIGASE 4, ISOFORM C"/>
    <property type="match status" value="1"/>
</dbReference>
<accession>A0A6J2JDV6</accession>
<evidence type="ECO:0000256" key="5">
    <source>
        <dbReference type="ARBA" id="ARBA00022786"/>
    </source>
</evidence>
<keyword evidence="5 6" id="KW-0833">Ubl conjugation pathway</keyword>
<dbReference type="SUPFAM" id="SSF56204">
    <property type="entry name" value="Hect, E3 ligase catalytic domain"/>
    <property type="match status" value="1"/>
</dbReference>
<dbReference type="FunFam" id="3.30.2160.10:FF:000004">
    <property type="entry name" value="probable E3 ubiquitin-protein ligase HERC4 isoform X1"/>
    <property type="match status" value="1"/>
</dbReference>
<evidence type="ECO:0000256" key="6">
    <source>
        <dbReference type="PROSITE-ProRule" id="PRU00104"/>
    </source>
</evidence>
<dbReference type="InterPro" id="IPR000408">
    <property type="entry name" value="Reg_chr_condens"/>
</dbReference>
<feature type="compositionally biased region" description="Polar residues" evidence="8">
    <location>
        <begin position="369"/>
        <end position="379"/>
    </location>
</feature>
<feature type="region of interest" description="Disordered" evidence="8">
    <location>
        <begin position="345"/>
        <end position="379"/>
    </location>
</feature>
<keyword evidence="9" id="KW-0812">Transmembrane</keyword>
<dbReference type="Gene3D" id="3.90.1750.10">
    <property type="entry name" value="Hect, E3 ligase catalytic domains"/>
    <property type="match status" value="1"/>
</dbReference>
<reference evidence="12" key="1">
    <citation type="submission" date="2025-08" db="UniProtKB">
        <authorList>
            <consortium name="RefSeq"/>
        </authorList>
    </citation>
    <scope>IDENTIFICATION</scope>
    <source>
        <tissue evidence="12">Silk gland</tissue>
    </source>
</reference>
<feature type="domain" description="HECT" evidence="10">
    <location>
        <begin position="747"/>
        <end position="1073"/>
    </location>
</feature>
<dbReference type="CDD" id="cd00078">
    <property type="entry name" value="HECTc"/>
    <property type="match status" value="1"/>
</dbReference>
<dbReference type="GO" id="GO:0006511">
    <property type="term" value="P:ubiquitin-dependent protein catabolic process"/>
    <property type="evidence" value="ECO:0007669"/>
    <property type="project" value="TreeGrafter"/>
</dbReference>
<evidence type="ECO:0000256" key="4">
    <source>
        <dbReference type="ARBA" id="ARBA00022737"/>
    </source>
</evidence>
<evidence type="ECO:0000256" key="7">
    <source>
        <dbReference type="PROSITE-ProRule" id="PRU00235"/>
    </source>
</evidence>
<dbReference type="SUPFAM" id="SSF50985">
    <property type="entry name" value="RCC1/BLIP-II"/>
    <property type="match status" value="1"/>
</dbReference>
<gene>
    <name evidence="12" type="primary">LOC114240759</name>
</gene>
<evidence type="ECO:0000313" key="12">
    <source>
        <dbReference type="RefSeq" id="XP_028027222.1"/>
    </source>
</evidence>
<comment type="subcellular location">
    <subcellularLocation>
        <location evidence="1">Cytoplasm</location>
    </subcellularLocation>
</comment>
<dbReference type="FunFam" id="3.30.2410.10:FF:000003">
    <property type="entry name" value="probable E3 ubiquitin-protein ligase HERC4 isoform X1"/>
    <property type="match status" value="1"/>
</dbReference>
<feature type="repeat" description="RCC1" evidence="7">
    <location>
        <begin position="213"/>
        <end position="264"/>
    </location>
</feature>
<evidence type="ECO:0000256" key="1">
    <source>
        <dbReference type="ARBA" id="ARBA00004496"/>
    </source>
</evidence>
<dbReference type="Gene3D" id="3.30.2160.10">
    <property type="entry name" value="Hect, E3 ligase catalytic domain"/>
    <property type="match status" value="1"/>
</dbReference>
<dbReference type="PANTHER" id="PTHR45622">
    <property type="entry name" value="UBIQUITIN-PROTEIN LIGASE E3A-RELATED"/>
    <property type="match status" value="1"/>
</dbReference>
<keyword evidence="9" id="KW-1133">Transmembrane helix</keyword>
<dbReference type="CTD" id="26091"/>
<keyword evidence="3" id="KW-0808">Transferase</keyword>
<dbReference type="GO" id="GO:0061630">
    <property type="term" value="F:ubiquitin protein ligase activity"/>
    <property type="evidence" value="ECO:0007669"/>
    <property type="project" value="TreeGrafter"/>
</dbReference>
<keyword evidence="2" id="KW-0963">Cytoplasm</keyword>
<protein>
    <submittedName>
        <fullName evidence="12">Probable E3 ubiquitin-protein ligase HERC4 isoform X1</fullName>
    </submittedName>
</protein>
<dbReference type="RefSeq" id="XP_028027222.1">
    <property type="nucleotide sequence ID" value="XM_028171421.1"/>
</dbReference>
<feature type="repeat" description="RCC1" evidence="7">
    <location>
        <begin position="107"/>
        <end position="159"/>
    </location>
</feature>
<dbReference type="SMART" id="SM00119">
    <property type="entry name" value="HECTc"/>
    <property type="match status" value="1"/>
</dbReference>
<dbReference type="GO" id="GO:0016567">
    <property type="term" value="P:protein ubiquitination"/>
    <property type="evidence" value="ECO:0007669"/>
    <property type="project" value="TreeGrafter"/>
</dbReference>
<dbReference type="GO" id="GO:0009966">
    <property type="term" value="P:regulation of signal transduction"/>
    <property type="evidence" value="ECO:0007669"/>
    <property type="project" value="UniProtKB-ARBA"/>
</dbReference>
<feature type="repeat" description="RCC1" evidence="7">
    <location>
        <begin position="1"/>
        <end position="53"/>
    </location>
</feature>
<dbReference type="InterPro" id="IPR035983">
    <property type="entry name" value="Hect_E3_ubiquitin_ligase"/>
</dbReference>
<dbReference type="Gene3D" id="2.130.10.30">
    <property type="entry name" value="Regulator of chromosome condensation 1/beta-lactamase-inhibitor protein II"/>
    <property type="match status" value="2"/>
</dbReference>
<dbReference type="AlphaFoldDB" id="A0A6J2JDV6"/>
<feature type="repeat" description="RCC1" evidence="7">
    <location>
        <begin position="160"/>
        <end position="212"/>
    </location>
</feature>
<dbReference type="Pfam" id="PF25390">
    <property type="entry name" value="WD40_RLD"/>
    <property type="match status" value="1"/>
</dbReference>
<name>A0A6J2JDV6_BOMMA</name>
<keyword evidence="9" id="KW-0472">Membrane</keyword>
<dbReference type="Gene3D" id="3.30.2410.10">
    <property type="entry name" value="Hect, E3 ligase catalytic domain"/>
    <property type="match status" value="1"/>
</dbReference>
<feature type="repeat" description="RCC1" evidence="7">
    <location>
        <begin position="54"/>
        <end position="106"/>
    </location>
</feature>